<name>A0ABY4GBT0_9BACT</name>
<dbReference type="InterPro" id="IPR025250">
    <property type="entry name" value="DUF4199"/>
</dbReference>
<reference evidence="2" key="1">
    <citation type="submission" date="2022-04" db="EMBL/GenBank/DDBJ databases">
        <title>Hymenobacter sp. isolated from the air.</title>
        <authorList>
            <person name="Won M."/>
            <person name="Lee C.-M."/>
            <person name="Woen H.-Y."/>
            <person name="Kwon S.-W."/>
        </authorList>
    </citation>
    <scope>NUCLEOTIDE SEQUENCE</scope>
    <source>
        <strain evidence="2">5420S-77</strain>
    </source>
</reference>
<keyword evidence="3" id="KW-1185">Reference proteome</keyword>
<feature type="transmembrane region" description="Helical" evidence="1">
    <location>
        <begin position="12"/>
        <end position="36"/>
    </location>
</feature>
<dbReference type="Pfam" id="PF13858">
    <property type="entry name" value="DUF4199"/>
    <property type="match status" value="1"/>
</dbReference>
<keyword evidence="1" id="KW-0472">Membrane</keyword>
<feature type="transmembrane region" description="Helical" evidence="1">
    <location>
        <begin position="72"/>
        <end position="98"/>
    </location>
</feature>
<sequence>MTDNRITPETNGVRFGLMTAAALILYTLIAIFAGFFDNLEAGALNLVILALGIAMAISNFKRVRDDRMAYLAGFGTGIVTSIVASLGLGFFFIAVSFMKPDLLNMSHARDLFGYDLSALMAFLAIVLMGSLGGTIISLVAMQYFKSPDHKPIEGIE</sequence>
<keyword evidence="1" id="KW-1133">Transmembrane helix</keyword>
<evidence type="ECO:0000313" key="2">
    <source>
        <dbReference type="EMBL" id="UOQ68283.1"/>
    </source>
</evidence>
<evidence type="ECO:0000256" key="1">
    <source>
        <dbReference type="SAM" id="Phobius"/>
    </source>
</evidence>
<evidence type="ECO:0000313" key="3">
    <source>
        <dbReference type="Proteomes" id="UP000830401"/>
    </source>
</evidence>
<feature type="transmembrane region" description="Helical" evidence="1">
    <location>
        <begin position="42"/>
        <end position="60"/>
    </location>
</feature>
<accession>A0ABY4GBT0</accession>
<proteinExistence type="predicted"/>
<keyword evidence="1" id="KW-0812">Transmembrane</keyword>
<protein>
    <submittedName>
        <fullName evidence="2">DUF4199 domain-containing protein</fullName>
    </submittedName>
</protein>
<dbReference type="RefSeq" id="WP_245125191.1">
    <property type="nucleotide sequence ID" value="NZ_CP095061.1"/>
</dbReference>
<dbReference type="EMBL" id="CP095061">
    <property type="protein sequence ID" value="UOQ68283.1"/>
    <property type="molecule type" value="Genomic_DNA"/>
</dbReference>
<gene>
    <name evidence="2" type="ORF">MUN86_10760</name>
</gene>
<dbReference type="Proteomes" id="UP000830401">
    <property type="component" value="Chromosome"/>
</dbReference>
<organism evidence="2 3">
    <name type="scientific">Hymenobacter volaticus</name>
    <dbReference type="NCBI Taxonomy" id="2932254"/>
    <lineage>
        <taxon>Bacteria</taxon>
        <taxon>Pseudomonadati</taxon>
        <taxon>Bacteroidota</taxon>
        <taxon>Cytophagia</taxon>
        <taxon>Cytophagales</taxon>
        <taxon>Hymenobacteraceae</taxon>
        <taxon>Hymenobacter</taxon>
    </lineage>
</organism>
<feature type="transmembrane region" description="Helical" evidence="1">
    <location>
        <begin position="118"/>
        <end position="140"/>
    </location>
</feature>